<organism evidence="3 4">
    <name type="scientific">Acanthoscelides obtectus</name>
    <name type="common">Bean weevil</name>
    <name type="synonym">Bruchus obtectus</name>
    <dbReference type="NCBI Taxonomy" id="200917"/>
    <lineage>
        <taxon>Eukaryota</taxon>
        <taxon>Metazoa</taxon>
        <taxon>Ecdysozoa</taxon>
        <taxon>Arthropoda</taxon>
        <taxon>Hexapoda</taxon>
        <taxon>Insecta</taxon>
        <taxon>Pterygota</taxon>
        <taxon>Neoptera</taxon>
        <taxon>Endopterygota</taxon>
        <taxon>Coleoptera</taxon>
        <taxon>Polyphaga</taxon>
        <taxon>Cucujiformia</taxon>
        <taxon>Chrysomeloidea</taxon>
        <taxon>Chrysomelidae</taxon>
        <taxon>Bruchinae</taxon>
        <taxon>Bruchini</taxon>
        <taxon>Acanthoscelides</taxon>
    </lineage>
</organism>
<feature type="compositionally biased region" description="Basic and acidic residues" evidence="1">
    <location>
        <begin position="551"/>
        <end position="560"/>
    </location>
</feature>
<dbReference type="GO" id="GO:0003676">
    <property type="term" value="F:nucleic acid binding"/>
    <property type="evidence" value="ECO:0007669"/>
    <property type="project" value="InterPro"/>
</dbReference>
<dbReference type="InterPro" id="IPR050656">
    <property type="entry name" value="PINX1"/>
</dbReference>
<feature type="compositionally biased region" description="Polar residues" evidence="1">
    <location>
        <begin position="326"/>
        <end position="350"/>
    </location>
</feature>
<feature type="region of interest" description="Disordered" evidence="1">
    <location>
        <begin position="230"/>
        <end position="249"/>
    </location>
</feature>
<feature type="domain" description="G-patch" evidence="2">
    <location>
        <begin position="26"/>
        <end position="72"/>
    </location>
</feature>
<keyword evidence="4" id="KW-1185">Reference proteome</keyword>
<feature type="region of interest" description="Disordered" evidence="1">
    <location>
        <begin position="548"/>
        <end position="625"/>
    </location>
</feature>
<dbReference type="AlphaFoldDB" id="A0A9P0KL75"/>
<dbReference type="GO" id="GO:0005730">
    <property type="term" value="C:nucleolus"/>
    <property type="evidence" value="ECO:0007669"/>
    <property type="project" value="TreeGrafter"/>
</dbReference>
<dbReference type="Proteomes" id="UP001152888">
    <property type="component" value="Unassembled WGS sequence"/>
</dbReference>
<dbReference type="PANTHER" id="PTHR23149">
    <property type="entry name" value="G PATCH DOMAIN CONTAINING PROTEIN"/>
    <property type="match status" value="1"/>
</dbReference>
<dbReference type="SMART" id="SM00443">
    <property type="entry name" value="G_patch"/>
    <property type="match status" value="1"/>
</dbReference>
<comment type="caution">
    <text evidence="3">The sequence shown here is derived from an EMBL/GenBank/DDBJ whole genome shotgun (WGS) entry which is preliminary data.</text>
</comment>
<dbReference type="EMBL" id="CAKOFQ010006865">
    <property type="protein sequence ID" value="CAH1977783.1"/>
    <property type="molecule type" value="Genomic_DNA"/>
</dbReference>
<feature type="compositionally biased region" description="Polar residues" evidence="1">
    <location>
        <begin position="568"/>
        <end position="596"/>
    </location>
</feature>
<dbReference type="GO" id="GO:0010521">
    <property type="term" value="F:telomerase inhibitor activity"/>
    <property type="evidence" value="ECO:0007669"/>
    <property type="project" value="TreeGrafter"/>
</dbReference>
<reference evidence="3" key="1">
    <citation type="submission" date="2022-03" db="EMBL/GenBank/DDBJ databases">
        <authorList>
            <person name="Sayadi A."/>
        </authorList>
    </citation>
    <scope>NUCLEOTIDE SEQUENCE</scope>
</reference>
<dbReference type="PROSITE" id="PS50174">
    <property type="entry name" value="G_PATCH"/>
    <property type="match status" value="1"/>
</dbReference>
<gene>
    <name evidence="3" type="ORF">ACAOBT_LOCUS12889</name>
</gene>
<dbReference type="PANTHER" id="PTHR23149:SF27">
    <property type="entry name" value="PIN2_TERF1-INTERACTING TELOMERASE INHIBITOR 1"/>
    <property type="match status" value="1"/>
</dbReference>
<feature type="region of interest" description="Disordered" evidence="1">
    <location>
        <begin position="297"/>
        <end position="369"/>
    </location>
</feature>
<feature type="compositionally biased region" description="Basic and acidic residues" evidence="1">
    <location>
        <begin position="611"/>
        <end position="625"/>
    </location>
</feature>
<feature type="compositionally biased region" description="Basic and acidic residues" evidence="1">
    <location>
        <begin position="360"/>
        <end position="369"/>
    </location>
</feature>
<feature type="region of interest" description="Disordered" evidence="1">
    <location>
        <begin position="1"/>
        <end position="27"/>
    </location>
</feature>
<protein>
    <recommendedName>
        <fullName evidence="2">G-patch domain-containing protein</fullName>
    </recommendedName>
</protein>
<dbReference type="Pfam" id="PF01585">
    <property type="entry name" value="G-patch"/>
    <property type="match status" value="1"/>
</dbReference>
<feature type="compositionally biased region" description="Basic residues" evidence="1">
    <location>
        <begin position="301"/>
        <end position="311"/>
    </location>
</feature>
<sequence>MSMLAEKRRKTKYSLNPRGNQWAQDSNKFGQKILERMGWKHGKGLGAKENGITEHVKVSYKNDSKGMGYKGNDEQWTEHEDKFAALLSSLTGETESKPVAVSSLEKKSQSSKARVHYMKYTRGKDLSRYSEKDLACIFGKRSLKEDGEIAAKVEEPANNEYLINSGSMADYFKKKLPNFNSAAAKSGSESESELSHSFGFGFNSESVPKQEKTTFVSYLSENKRKAEDEICAPKKKSKKEIKQEQDLGVANPAFNPLSTLIKVERHVLETIEESIDEDALEVSTKICYEVDLENSLEQGSKKKKKHKKKDKHSGDISCSGRDDNTSKNCGKDNTNFSCALDDSVTQSSENPYEVKRKKSKDTSIKEENPFEVKVKKRKLPKFAVENSQFKDIEESSVNDNTENIPDNPHEFKIKKKKSKFVVENLAFDPSMNMNDISAGVQENPYEVKVTSKKKKSLNGIENSTFDASIDSNATEKIEEKPYEVKVKNKRPKFAIENPSFDMNKDPTLENSVSVEENPYEVKTKKKKTKFALENPCFDMNPDSALESSVTVEEHPYEVKVKNKKHRNTVTSSGVQLENSGSTHEAETLNSDRTNVSENSREVKTKKKKKQKEIEGKSNPELKRDESINSVNSEIVEDEQLMLNVAVIPVEVKADTKDTAKTSQSVKRSKSVRFSNVIIQNNEHIKTGIDNECFDKQKSMLDENMQFISQTIDRFEAEIENDLNEEKQLMVGEIRNPAGQPEKLPDGTTRLKFKDANLGTKTATYHLNKTGAKKSYKHLIKGDIVLKFKETNLHEISGYAAKKETLV</sequence>
<accession>A0A9P0KL75</accession>
<evidence type="ECO:0000313" key="3">
    <source>
        <dbReference type="EMBL" id="CAH1977783.1"/>
    </source>
</evidence>
<feature type="compositionally biased region" description="Polar residues" evidence="1">
    <location>
        <begin position="13"/>
        <end position="27"/>
    </location>
</feature>
<evidence type="ECO:0000313" key="4">
    <source>
        <dbReference type="Proteomes" id="UP001152888"/>
    </source>
</evidence>
<evidence type="ECO:0000259" key="2">
    <source>
        <dbReference type="PROSITE" id="PS50174"/>
    </source>
</evidence>
<dbReference type="InterPro" id="IPR000467">
    <property type="entry name" value="G_patch_dom"/>
</dbReference>
<evidence type="ECO:0000256" key="1">
    <source>
        <dbReference type="SAM" id="MobiDB-lite"/>
    </source>
</evidence>
<name>A0A9P0KL75_ACAOB</name>
<proteinExistence type="predicted"/>
<dbReference type="OrthoDB" id="29523at2759"/>